<feature type="signal peptide" evidence="2">
    <location>
        <begin position="1"/>
        <end position="26"/>
    </location>
</feature>
<feature type="transmembrane region" description="Helical" evidence="1">
    <location>
        <begin position="450"/>
        <end position="471"/>
    </location>
</feature>
<dbReference type="PANTHER" id="PTHR46825:SF15">
    <property type="entry name" value="BETA-LACTAMASE-RELATED DOMAIN-CONTAINING PROTEIN"/>
    <property type="match status" value="1"/>
</dbReference>
<feature type="transmembrane region" description="Helical" evidence="1">
    <location>
        <begin position="379"/>
        <end position="397"/>
    </location>
</feature>
<sequence length="496" mass="52372">MNMMRKIAAVAGVLLAVGVPAGQASAAAVRTGDLNADAIDTYVRDYVERTGLPGAAVAVTKGDQIVRVAGYGHTAKGEAITKSTPMPLASLSKSFTAVGVLRLVDEGKIDLDAPVRSYLPEFTLADARATKITVRQLLQQTSGMSDRSFPELALDAPATLKDAVGMLRSYPLAGDPGAKMAYHNPNFAVAARLVEVVAGVPFADYMVQRVFGPLGMKSTATVNTTSELPGQAAGYIRAYGQILERSQPNWFINGGAGVVSTADDLGRWLAAQNGGGRVLTDQILKTTHTPSGVAESTYAMGWTTGKTLGGAPELRHTGWLLTHNAAQTLLPDSKYGIAVVTNTGMVSGDDALLISDGLIDILEGRSHSVQEPFTMSADYWLAGLSALVLGLGVMGVLRSGRWAHRREGKAVWRVGVRLVPYLVPIAFFFGLADLFGVVMNRAGTLEQITYVWLALYVFAAAGALSSAAVLVSRLVRLVRSRAGKPSSQRESVLASV</sequence>
<dbReference type="InterPro" id="IPR001466">
    <property type="entry name" value="Beta-lactam-related"/>
</dbReference>
<name>A0A7W8EJH5_9ACTN</name>
<dbReference type="Pfam" id="PF00144">
    <property type="entry name" value="Beta-lactamase"/>
    <property type="match status" value="1"/>
</dbReference>
<evidence type="ECO:0000313" key="4">
    <source>
        <dbReference type="EMBL" id="MBB5081521.1"/>
    </source>
</evidence>
<keyword evidence="2" id="KW-0732">Signal</keyword>
<feature type="domain" description="Beta-lactamase-related" evidence="3">
    <location>
        <begin position="39"/>
        <end position="344"/>
    </location>
</feature>
<accession>A0A7W8EJH5</accession>
<dbReference type="EMBL" id="JACHIN010000010">
    <property type="protein sequence ID" value="MBB5081521.1"/>
    <property type="molecule type" value="Genomic_DNA"/>
</dbReference>
<evidence type="ECO:0000256" key="1">
    <source>
        <dbReference type="SAM" id="Phobius"/>
    </source>
</evidence>
<evidence type="ECO:0000259" key="3">
    <source>
        <dbReference type="Pfam" id="PF00144"/>
    </source>
</evidence>
<dbReference type="InterPro" id="IPR012338">
    <property type="entry name" value="Beta-lactam/transpept-like"/>
</dbReference>
<keyword evidence="5" id="KW-1185">Reference proteome</keyword>
<gene>
    <name evidence="4" type="ORF">HNR40_007016</name>
</gene>
<evidence type="ECO:0000313" key="5">
    <source>
        <dbReference type="Proteomes" id="UP000568380"/>
    </source>
</evidence>
<dbReference type="RefSeq" id="WP_184968903.1">
    <property type="nucleotide sequence ID" value="NZ_JACHIN010000010.1"/>
</dbReference>
<dbReference type="PANTHER" id="PTHR46825">
    <property type="entry name" value="D-ALANYL-D-ALANINE-CARBOXYPEPTIDASE/ENDOPEPTIDASE AMPH"/>
    <property type="match status" value="1"/>
</dbReference>
<reference evidence="4 5" key="1">
    <citation type="submission" date="2020-08" db="EMBL/GenBank/DDBJ databases">
        <title>Genomic Encyclopedia of Type Strains, Phase IV (KMG-IV): sequencing the most valuable type-strain genomes for metagenomic binning, comparative biology and taxonomic classification.</title>
        <authorList>
            <person name="Goeker M."/>
        </authorList>
    </citation>
    <scope>NUCLEOTIDE SEQUENCE [LARGE SCALE GENOMIC DNA]</scope>
    <source>
        <strain evidence="4 5">DSM 45385</strain>
    </source>
</reference>
<keyword evidence="1" id="KW-0812">Transmembrane</keyword>
<dbReference type="AlphaFoldDB" id="A0A7W8EJH5"/>
<protein>
    <submittedName>
        <fullName evidence="4">CubicO group peptidase (Beta-lactamase class C family)</fullName>
    </submittedName>
</protein>
<dbReference type="Gene3D" id="3.40.710.10">
    <property type="entry name" value="DD-peptidase/beta-lactamase superfamily"/>
    <property type="match status" value="1"/>
</dbReference>
<keyword evidence="1" id="KW-1133">Transmembrane helix</keyword>
<feature type="transmembrane region" description="Helical" evidence="1">
    <location>
        <begin position="418"/>
        <end position="438"/>
    </location>
</feature>
<dbReference type="Proteomes" id="UP000568380">
    <property type="component" value="Unassembled WGS sequence"/>
</dbReference>
<feature type="chain" id="PRO_5031005000" evidence="2">
    <location>
        <begin position="27"/>
        <end position="496"/>
    </location>
</feature>
<proteinExistence type="predicted"/>
<dbReference type="SUPFAM" id="SSF56601">
    <property type="entry name" value="beta-lactamase/transpeptidase-like"/>
    <property type="match status" value="1"/>
</dbReference>
<keyword evidence="1" id="KW-0472">Membrane</keyword>
<comment type="caution">
    <text evidence="4">The sequence shown here is derived from an EMBL/GenBank/DDBJ whole genome shotgun (WGS) entry which is preliminary data.</text>
</comment>
<organism evidence="4 5">
    <name type="scientific">Nonomuraea endophytica</name>
    <dbReference type="NCBI Taxonomy" id="714136"/>
    <lineage>
        <taxon>Bacteria</taxon>
        <taxon>Bacillati</taxon>
        <taxon>Actinomycetota</taxon>
        <taxon>Actinomycetes</taxon>
        <taxon>Streptosporangiales</taxon>
        <taxon>Streptosporangiaceae</taxon>
        <taxon>Nonomuraea</taxon>
    </lineage>
</organism>
<dbReference type="InterPro" id="IPR050491">
    <property type="entry name" value="AmpC-like"/>
</dbReference>
<evidence type="ECO:0000256" key="2">
    <source>
        <dbReference type="SAM" id="SignalP"/>
    </source>
</evidence>